<evidence type="ECO:0000256" key="12">
    <source>
        <dbReference type="ARBA" id="ARBA00022777"/>
    </source>
</evidence>
<reference evidence="21" key="2">
    <citation type="journal article" date="2022" name="Microbiol. Resour. Announc.">
        <title>Metagenome Sequencing to Explore Phylogenomics of Terrestrial Cyanobacteria.</title>
        <authorList>
            <person name="Ward R.D."/>
            <person name="Stajich J.E."/>
            <person name="Johansen J.R."/>
            <person name="Huntemann M."/>
            <person name="Clum A."/>
            <person name="Foster B."/>
            <person name="Foster B."/>
            <person name="Roux S."/>
            <person name="Palaniappan K."/>
            <person name="Varghese N."/>
            <person name="Mukherjee S."/>
            <person name="Reddy T.B.K."/>
            <person name="Daum C."/>
            <person name="Copeland A."/>
            <person name="Chen I.A."/>
            <person name="Ivanova N.N."/>
            <person name="Kyrpides N.C."/>
            <person name="Shapiro N."/>
            <person name="Eloe-Fadrosh E.A."/>
            <person name="Pietrasiak N."/>
        </authorList>
    </citation>
    <scope>NUCLEOTIDE SEQUENCE</scope>
    <source>
        <strain evidence="21">CPER-KK1</strain>
    </source>
</reference>
<keyword evidence="8" id="KW-0597">Phosphoprotein</keyword>
<evidence type="ECO:0000256" key="3">
    <source>
        <dbReference type="ARBA" id="ARBA00004496"/>
    </source>
</evidence>
<dbReference type="GO" id="GO:0051539">
    <property type="term" value="F:4 iron, 4 sulfur cluster binding"/>
    <property type="evidence" value="ECO:0007669"/>
    <property type="project" value="UniProtKB-KW"/>
</dbReference>
<dbReference type="Proteomes" id="UP000753908">
    <property type="component" value="Unassembled WGS sequence"/>
</dbReference>
<keyword evidence="10" id="KW-0479">Metal-binding</keyword>
<keyword evidence="15" id="KW-0902">Two-component regulatory system</keyword>
<evidence type="ECO:0000256" key="14">
    <source>
        <dbReference type="ARBA" id="ARBA00023004"/>
    </source>
</evidence>
<organism evidence="21 22">
    <name type="scientific">Symplocastrum torsivum CPER-KK1</name>
    <dbReference type="NCBI Taxonomy" id="450513"/>
    <lineage>
        <taxon>Bacteria</taxon>
        <taxon>Bacillati</taxon>
        <taxon>Cyanobacteriota</taxon>
        <taxon>Cyanophyceae</taxon>
        <taxon>Oscillatoriophycideae</taxon>
        <taxon>Oscillatoriales</taxon>
        <taxon>Microcoleaceae</taxon>
        <taxon>Symplocastrum</taxon>
    </lineage>
</organism>
<sequence>MHRRAPFSSHSFHLMLYLEWILLGITLLGEIRPTRHGISPTTLLLSILTLMCFGLMGLKLPTGSPRDKVLYTGLEFGLLFLAFLLDSRPDFFPLVSLIILIRSCLIFEQVGRLIVAGLVFIAFLVTLFVRPAPRPPRHGPIPESIANTILTLKLNAAVTFGLALLFILLLVNALLAERQSREKLLLANEQLRQYALRIEDQATLQERNRIAREIHDALGHALTAQSIQLENAQLFLPPDAEKTASFLQEAKQLGSRALQEVRRSISTLRADPLQGQSLETAIAKVVNEFSQTSGILPNYRIQLSQPIPTEISTALYRIIQESLTNIYKHSAATQVSIDLRENPEAIQLQINDNGQGFNPERNTTGFGLQGMRERTVALGGQFFLASQSGKGCRITVLIPLPRLAL</sequence>
<keyword evidence="13" id="KW-0067">ATP-binding</keyword>
<keyword evidence="19" id="KW-0472">Membrane</keyword>
<dbReference type="EMBL" id="JAHHIF010000023">
    <property type="protein sequence ID" value="MBW4546297.1"/>
    <property type="molecule type" value="Genomic_DNA"/>
</dbReference>
<keyword evidence="19" id="KW-1133">Transmembrane helix</keyword>
<evidence type="ECO:0000256" key="6">
    <source>
        <dbReference type="ARBA" id="ARBA00022485"/>
    </source>
</evidence>
<accession>A0A951UAW2</accession>
<comment type="catalytic activity">
    <reaction evidence="1">
        <text>ATP + protein L-histidine = ADP + protein N-phospho-L-histidine.</text>
        <dbReference type="EC" id="2.7.13.3"/>
    </reaction>
</comment>
<dbReference type="GO" id="GO:0005524">
    <property type="term" value="F:ATP binding"/>
    <property type="evidence" value="ECO:0007669"/>
    <property type="project" value="UniProtKB-KW"/>
</dbReference>
<dbReference type="InterPro" id="IPR003594">
    <property type="entry name" value="HATPase_dom"/>
</dbReference>
<keyword evidence="19" id="KW-0812">Transmembrane</keyword>
<evidence type="ECO:0000256" key="13">
    <source>
        <dbReference type="ARBA" id="ARBA00022840"/>
    </source>
</evidence>
<evidence type="ECO:0000259" key="20">
    <source>
        <dbReference type="PROSITE" id="PS50109"/>
    </source>
</evidence>
<evidence type="ECO:0000256" key="15">
    <source>
        <dbReference type="ARBA" id="ARBA00023012"/>
    </source>
</evidence>
<dbReference type="InterPro" id="IPR011712">
    <property type="entry name" value="Sig_transdc_His_kin_sub3_dim/P"/>
</dbReference>
<evidence type="ECO:0000256" key="19">
    <source>
        <dbReference type="SAM" id="Phobius"/>
    </source>
</evidence>
<evidence type="ECO:0000256" key="4">
    <source>
        <dbReference type="ARBA" id="ARBA00012438"/>
    </source>
</evidence>
<feature type="transmembrane region" description="Helical" evidence="19">
    <location>
        <begin position="114"/>
        <end position="132"/>
    </location>
</feature>
<keyword evidence="14" id="KW-0408">Iron</keyword>
<dbReference type="GO" id="GO:0000155">
    <property type="term" value="F:phosphorelay sensor kinase activity"/>
    <property type="evidence" value="ECO:0007669"/>
    <property type="project" value="InterPro"/>
</dbReference>
<protein>
    <recommendedName>
        <fullName evidence="5">Oxygen sensor histidine kinase NreB</fullName>
        <ecNumber evidence="4">2.7.13.3</ecNumber>
    </recommendedName>
    <alternativeName>
        <fullName evidence="18">Nitrogen regulation protein B</fullName>
    </alternativeName>
</protein>
<gene>
    <name evidence="21" type="ORF">KME25_17905</name>
</gene>
<keyword evidence="9" id="KW-0808">Transferase</keyword>
<evidence type="ECO:0000256" key="16">
    <source>
        <dbReference type="ARBA" id="ARBA00023014"/>
    </source>
</evidence>
<dbReference type="SMART" id="SM00387">
    <property type="entry name" value="HATPase_c"/>
    <property type="match status" value="1"/>
</dbReference>
<dbReference type="PANTHER" id="PTHR24421:SF10">
    <property type="entry name" value="NITRATE_NITRITE SENSOR PROTEIN NARQ"/>
    <property type="match status" value="1"/>
</dbReference>
<feature type="transmembrane region" description="Helical" evidence="19">
    <location>
        <begin position="37"/>
        <end position="57"/>
    </location>
</feature>
<comment type="caution">
    <text evidence="21">The sequence shown here is derived from an EMBL/GenBank/DDBJ whole genome shotgun (WGS) entry which is preliminary data.</text>
</comment>
<evidence type="ECO:0000313" key="22">
    <source>
        <dbReference type="Proteomes" id="UP000753908"/>
    </source>
</evidence>
<dbReference type="CDD" id="cd16917">
    <property type="entry name" value="HATPase_UhpB-NarQ-NarX-like"/>
    <property type="match status" value="1"/>
</dbReference>
<evidence type="ECO:0000256" key="8">
    <source>
        <dbReference type="ARBA" id="ARBA00022553"/>
    </source>
</evidence>
<dbReference type="InterPro" id="IPR036890">
    <property type="entry name" value="HATPase_C_sf"/>
</dbReference>
<dbReference type="SUPFAM" id="SSF55874">
    <property type="entry name" value="ATPase domain of HSP90 chaperone/DNA topoisomerase II/histidine kinase"/>
    <property type="match status" value="1"/>
</dbReference>
<comment type="function">
    <text evidence="17">Member of the two-component regulatory system NreB/NreC involved in the control of dissimilatory nitrate/nitrite reduction in response to oxygen. NreB functions as a direct oxygen sensor histidine kinase which is autophosphorylated, in the absence of oxygen, probably at the conserved histidine residue, and transfers its phosphate group probably to a conserved aspartate residue of NreC. NreB/NreC activates the expression of the nitrate (narGHJI) and nitrite (nir) reductase operons, as well as the putative nitrate transporter gene narT.</text>
</comment>
<dbReference type="Gene3D" id="3.30.565.10">
    <property type="entry name" value="Histidine kinase-like ATPase, C-terminal domain"/>
    <property type="match status" value="1"/>
</dbReference>
<feature type="transmembrane region" description="Helical" evidence="19">
    <location>
        <begin position="152"/>
        <end position="175"/>
    </location>
</feature>
<evidence type="ECO:0000256" key="10">
    <source>
        <dbReference type="ARBA" id="ARBA00022723"/>
    </source>
</evidence>
<evidence type="ECO:0000256" key="5">
    <source>
        <dbReference type="ARBA" id="ARBA00017322"/>
    </source>
</evidence>
<dbReference type="PRINTS" id="PR00344">
    <property type="entry name" value="BCTRLSENSOR"/>
</dbReference>
<evidence type="ECO:0000256" key="9">
    <source>
        <dbReference type="ARBA" id="ARBA00022679"/>
    </source>
</evidence>
<comment type="subcellular location">
    <subcellularLocation>
        <location evidence="3">Cytoplasm</location>
    </subcellularLocation>
</comment>
<dbReference type="GO" id="GO:0005737">
    <property type="term" value="C:cytoplasm"/>
    <property type="evidence" value="ECO:0007669"/>
    <property type="project" value="UniProtKB-SubCell"/>
</dbReference>
<evidence type="ECO:0000256" key="2">
    <source>
        <dbReference type="ARBA" id="ARBA00001966"/>
    </source>
</evidence>
<dbReference type="Gene3D" id="1.20.5.1930">
    <property type="match status" value="1"/>
</dbReference>
<comment type="cofactor">
    <cofactor evidence="2">
        <name>[4Fe-4S] cluster</name>
        <dbReference type="ChEBI" id="CHEBI:49883"/>
    </cofactor>
</comment>
<dbReference type="PANTHER" id="PTHR24421">
    <property type="entry name" value="NITRATE/NITRITE SENSOR PROTEIN NARX-RELATED"/>
    <property type="match status" value="1"/>
</dbReference>
<dbReference type="InterPro" id="IPR004358">
    <property type="entry name" value="Sig_transdc_His_kin-like_C"/>
</dbReference>
<evidence type="ECO:0000256" key="11">
    <source>
        <dbReference type="ARBA" id="ARBA00022741"/>
    </source>
</evidence>
<proteinExistence type="predicted"/>
<dbReference type="GO" id="GO:0046983">
    <property type="term" value="F:protein dimerization activity"/>
    <property type="evidence" value="ECO:0007669"/>
    <property type="project" value="InterPro"/>
</dbReference>
<dbReference type="InterPro" id="IPR005467">
    <property type="entry name" value="His_kinase_dom"/>
</dbReference>
<evidence type="ECO:0000256" key="17">
    <source>
        <dbReference type="ARBA" id="ARBA00024827"/>
    </source>
</evidence>
<keyword evidence="7" id="KW-0963">Cytoplasm</keyword>
<dbReference type="PROSITE" id="PS50109">
    <property type="entry name" value="HIS_KIN"/>
    <property type="match status" value="1"/>
</dbReference>
<evidence type="ECO:0000256" key="1">
    <source>
        <dbReference type="ARBA" id="ARBA00000085"/>
    </source>
</evidence>
<dbReference type="GO" id="GO:0046872">
    <property type="term" value="F:metal ion binding"/>
    <property type="evidence" value="ECO:0007669"/>
    <property type="project" value="UniProtKB-KW"/>
</dbReference>
<dbReference type="GO" id="GO:0016020">
    <property type="term" value="C:membrane"/>
    <property type="evidence" value="ECO:0007669"/>
    <property type="project" value="InterPro"/>
</dbReference>
<dbReference type="EC" id="2.7.13.3" evidence="4"/>
<feature type="domain" description="Histidine kinase" evidence="20">
    <location>
        <begin position="315"/>
        <end position="402"/>
    </location>
</feature>
<evidence type="ECO:0000313" key="21">
    <source>
        <dbReference type="EMBL" id="MBW4546297.1"/>
    </source>
</evidence>
<dbReference type="AlphaFoldDB" id="A0A951UAW2"/>
<evidence type="ECO:0000256" key="7">
    <source>
        <dbReference type="ARBA" id="ARBA00022490"/>
    </source>
</evidence>
<dbReference type="InterPro" id="IPR050482">
    <property type="entry name" value="Sensor_HK_TwoCompSys"/>
</dbReference>
<name>A0A951UAW2_9CYAN</name>
<dbReference type="Pfam" id="PF02518">
    <property type="entry name" value="HATPase_c"/>
    <property type="match status" value="1"/>
</dbReference>
<evidence type="ECO:0000256" key="18">
    <source>
        <dbReference type="ARBA" id="ARBA00030800"/>
    </source>
</evidence>
<keyword evidence="6" id="KW-0004">4Fe-4S</keyword>
<dbReference type="Pfam" id="PF07730">
    <property type="entry name" value="HisKA_3"/>
    <property type="match status" value="1"/>
</dbReference>
<reference evidence="21" key="1">
    <citation type="submission" date="2021-05" db="EMBL/GenBank/DDBJ databases">
        <authorList>
            <person name="Pietrasiak N."/>
            <person name="Ward R."/>
            <person name="Stajich J.E."/>
            <person name="Kurbessoian T."/>
        </authorList>
    </citation>
    <scope>NUCLEOTIDE SEQUENCE</scope>
    <source>
        <strain evidence="21">CPER-KK1</strain>
    </source>
</reference>
<keyword evidence="12 21" id="KW-0418">Kinase</keyword>
<keyword evidence="16" id="KW-0411">Iron-sulfur</keyword>
<feature type="transmembrane region" description="Helical" evidence="19">
    <location>
        <begin position="12"/>
        <end position="31"/>
    </location>
</feature>
<keyword evidence="11" id="KW-0547">Nucleotide-binding</keyword>